<evidence type="ECO:0000313" key="1">
    <source>
        <dbReference type="EMBL" id="SUZ64975.1"/>
    </source>
</evidence>
<protein>
    <submittedName>
        <fullName evidence="1">Uncharacterized protein</fullName>
    </submittedName>
</protein>
<name>A0A381PD95_9ZZZZ</name>
<organism evidence="1">
    <name type="scientific">marine metagenome</name>
    <dbReference type="NCBI Taxonomy" id="408172"/>
    <lineage>
        <taxon>unclassified sequences</taxon>
        <taxon>metagenomes</taxon>
        <taxon>ecological metagenomes</taxon>
    </lineage>
</organism>
<dbReference type="EMBL" id="UINC01000947">
    <property type="protein sequence ID" value="SUZ64975.1"/>
    <property type="molecule type" value="Genomic_DNA"/>
</dbReference>
<dbReference type="AlphaFoldDB" id="A0A381PD95"/>
<proteinExistence type="predicted"/>
<feature type="non-terminal residue" evidence="1">
    <location>
        <position position="1"/>
    </location>
</feature>
<reference evidence="1" key="1">
    <citation type="submission" date="2018-05" db="EMBL/GenBank/DDBJ databases">
        <authorList>
            <person name="Lanie J.A."/>
            <person name="Ng W.-L."/>
            <person name="Kazmierczak K.M."/>
            <person name="Andrzejewski T.M."/>
            <person name="Davidsen T.M."/>
            <person name="Wayne K.J."/>
            <person name="Tettelin H."/>
            <person name="Glass J.I."/>
            <person name="Rusch D."/>
            <person name="Podicherti R."/>
            <person name="Tsui H.-C.T."/>
            <person name="Winkler M.E."/>
        </authorList>
    </citation>
    <scope>NUCLEOTIDE SEQUENCE</scope>
</reference>
<gene>
    <name evidence="1" type="ORF">METZ01_LOCUS17829</name>
</gene>
<sequence length="60" mass="7030">PRYGRFIDDLLGATLARVEGQEVFRALAERYPNLELKNLEMEYREGIVFRLIVEMLTSLN</sequence>
<accession>A0A381PD95</accession>